<name>A0A1J5PLH6_9ZZZZ</name>
<proteinExistence type="predicted"/>
<reference evidence="2" key="1">
    <citation type="submission" date="2016-10" db="EMBL/GenBank/DDBJ databases">
        <title>Sequence of Gallionella enrichment culture.</title>
        <authorList>
            <person name="Poehlein A."/>
            <person name="Muehling M."/>
            <person name="Daniel R."/>
        </authorList>
    </citation>
    <scope>NUCLEOTIDE SEQUENCE</scope>
</reference>
<gene>
    <name evidence="2" type="ORF">GALL_522960</name>
</gene>
<dbReference type="AlphaFoldDB" id="A0A1J5PLH6"/>
<dbReference type="EMBL" id="MLJW01006811">
    <property type="protein sequence ID" value="OIQ66139.1"/>
    <property type="molecule type" value="Genomic_DNA"/>
</dbReference>
<organism evidence="2">
    <name type="scientific">mine drainage metagenome</name>
    <dbReference type="NCBI Taxonomy" id="410659"/>
    <lineage>
        <taxon>unclassified sequences</taxon>
        <taxon>metagenomes</taxon>
        <taxon>ecological metagenomes</taxon>
    </lineage>
</organism>
<sequence length="207" mass="21829">MASSTVVPRRTYFPTPITATIWVWPPEARNRQYGKARAQVSRGVSAWASRWFTAISGVLCTIAIAFAVVSPTITPPIRPGPAAAATPESCAKPTPASFIALSMMPSSRSIWARAAISGTTPPKMACSSICDRTILDRIRPAPSLWRSTTAAAVSSQVVSIPSTNIRVSLANLSSCAFDQSGVSLTSVALRGRKVQSSVTGKTPGLRV</sequence>
<keyword evidence="1" id="KW-1133">Transmembrane helix</keyword>
<evidence type="ECO:0000256" key="1">
    <source>
        <dbReference type="SAM" id="Phobius"/>
    </source>
</evidence>
<keyword evidence="1" id="KW-0812">Transmembrane</keyword>
<evidence type="ECO:0000313" key="2">
    <source>
        <dbReference type="EMBL" id="OIQ66139.1"/>
    </source>
</evidence>
<protein>
    <submittedName>
        <fullName evidence="2">Uncharacterized protein</fullName>
    </submittedName>
</protein>
<keyword evidence="1" id="KW-0472">Membrane</keyword>
<feature type="transmembrane region" description="Helical" evidence="1">
    <location>
        <begin position="51"/>
        <end position="69"/>
    </location>
</feature>
<accession>A0A1J5PLH6</accession>
<comment type="caution">
    <text evidence="2">The sequence shown here is derived from an EMBL/GenBank/DDBJ whole genome shotgun (WGS) entry which is preliminary data.</text>
</comment>